<dbReference type="Proteomes" id="UP000202176">
    <property type="component" value="Segment"/>
</dbReference>
<keyword evidence="2" id="KW-1185">Reference proteome</keyword>
<reference evidence="1 2" key="1">
    <citation type="journal article" date="2014" name="Proc. Natl. Acad. Sci. U.S.A.">
        <title>Thirty-thousand-year-old distant relative of giant icosahedral DNA viruses with a pandoravirus morphology.</title>
        <authorList>
            <person name="Legendre M."/>
            <person name="Bartoli J."/>
            <person name="Shmakova L."/>
            <person name="Jeudy S."/>
            <person name="Labadie K."/>
            <person name="Adrait A."/>
            <person name="Lescot M."/>
            <person name="Poirot O."/>
            <person name="Bertaux L."/>
            <person name="Bruley C."/>
            <person name="Coute Y."/>
            <person name="Rivkina E."/>
            <person name="Abergel C."/>
            <person name="Claverie J.M."/>
        </authorList>
    </citation>
    <scope>NUCLEOTIDE SEQUENCE [LARGE SCALE GENOMIC DNA]</scope>
    <source>
        <strain evidence="1">P1084-T</strain>
    </source>
</reference>
<dbReference type="KEGG" id="vg:18266396"/>
<sequence>MIQVPVEIFAQCEGGFKKDEEFSMNYNGKEIEIVHFESNFVLNQLNSNSSKSIPGDYILINFSIVKKFRENINHHLSKEPEERIRPYEFEGEFTFKCSNSKVKLVILWAKFDSKYQNLSVSMQEV</sequence>
<name>W5SAX1_9VIRU</name>
<protein>
    <submittedName>
        <fullName evidence="1">Uncharacterized protein</fullName>
    </submittedName>
</protein>
<dbReference type="GeneID" id="18266396"/>
<evidence type="ECO:0000313" key="1">
    <source>
        <dbReference type="EMBL" id="AHH01935.1"/>
    </source>
</evidence>
<dbReference type="EMBL" id="KF740664">
    <property type="protein sequence ID" value="AHH01935.1"/>
    <property type="molecule type" value="Genomic_DNA"/>
</dbReference>
<organism evidence="1 2">
    <name type="scientific">Pithovirus sibericum</name>
    <dbReference type="NCBI Taxonomy" id="1450746"/>
    <lineage>
        <taxon>Viruses</taxon>
        <taxon>Pithoviruses</taxon>
        <taxon>Orthopithovirinae</taxon>
        <taxon>Alphapithovirus</taxon>
        <taxon>Alphapithovirus sibericum</taxon>
    </lineage>
</organism>
<evidence type="ECO:0000313" key="2">
    <source>
        <dbReference type="Proteomes" id="UP000202176"/>
    </source>
</evidence>
<gene>
    <name evidence="1" type="ORF">pv_369</name>
</gene>
<proteinExistence type="predicted"/>
<accession>W5SAX1</accession>
<dbReference type="RefSeq" id="YP_009001270.1">
    <property type="nucleotide sequence ID" value="NC_023423.1"/>
</dbReference>